<evidence type="ECO:0000313" key="1">
    <source>
        <dbReference type="EMBL" id="GFT48756.1"/>
    </source>
</evidence>
<gene>
    <name evidence="2" type="ORF">NPIL_198171</name>
    <name evidence="1" type="ORF">NPIL_200371</name>
</gene>
<protein>
    <submittedName>
        <fullName evidence="2">Uncharacterized protein</fullName>
    </submittedName>
</protein>
<evidence type="ECO:0000313" key="2">
    <source>
        <dbReference type="EMBL" id="GFU36536.1"/>
    </source>
</evidence>
<organism evidence="2 3">
    <name type="scientific">Nephila pilipes</name>
    <name type="common">Giant wood spider</name>
    <name type="synonym">Nephila maculata</name>
    <dbReference type="NCBI Taxonomy" id="299642"/>
    <lineage>
        <taxon>Eukaryota</taxon>
        <taxon>Metazoa</taxon>
        <taxon>Ecdysozoa</taxon>
        <taxon>Arthropoda</taxon>
        <taxon>Chelicerata</taxon>
        <taxon>Arachnida</taxon>
        <taxon>Araneae</taxon>
        <taxon>Araneomorphae</taxon>
        <taxon>Entelegynae</taxon>
        <taxon>Araneoidea</taxon>
        <taxon>Nephilidae</taxon>
        <taxon>Nephila</taxon>
    </lineage>
</organism>
<name>A0A8X6UIE3_NEPPI</name>
<accession>A0A8X6UIE3</accession>
<keyword evidence="3" id="KW-1185">Reference proteome</keyword>
<reference evidence="2" key="1">
    <citation type="submission" date="2020-08" db="EMBL/GenBank/DDBJ databases">
        <title>Multicomponent nature underlies the extraordinary mechanical properties of spider dragline silk.</title>
        <authorList>
            <person name="Kono N."/>
            <person name="Nakamura H."/>
            <person name="Mori M."/>
            <person name="Yoshida Y."/>
            <person name="Ohtoshi R."/>
            <person name="Malay A.D."/>
            <person name="Moran D.A.P."/>
            <person name="Tomita M."/>
            <person name="Numata K."/>
            <person name="Arakawa K."/>
        </authorList>
    </citation>
    <scope>NUCLEOTIDE SEQUENCE</scope>
</reference>
<dbReference type="EMBL" id="BMAW01130793">
    <property type="protein sequence ID" value="GFU36536.1"/>
    <property type="molecule type" value="Genomic_DNA"/>
</dbReference>
<proteinExistence type="predicted"/>
<dbReference type="AlphaFoldDB" id="A0A8X6UIE3"/>
<sequence>MPGISPIFTVEVKVYHGIGSLHPESNMELNFLQISFIEEFLSKSRLRIIQGIATEEIQNIQQVLHANIMLWVIDLRLLQVIDLRLLRRAYLRAAAK</sequence>
<dbReference type="EMBL" id="BMAW01016383">
    <property type="protein sequence ID" value="GFT48756.1"/>
    <property type="molecule type" value="Genomic_DNA"/>
</dbReference>
<dbReference type="Proteomes" id="UP000887013">
    <property type="component" value="Unassembled WGS sequence"/>
</dbReference>
<evidence type="ECO:0000313" key="3">
    <source>
        <dbReference type="Proteomes" id="UP000887013"/>
    </source>
</evidence>
<comment type="caution">
    <text evidence="2">The sequence shown here is derived from an EMBL/GenBank/DDBJ whole genome shotgun (WGS) entry which is preliminary data.</text>
</comment>